<dbReference type="Proteomes" id="UP000002217">
    <property type="component" value="Chromosome"/>
</dbReference>
<evidence type="ECO:0000313" key="5">
    <source>
        <dbReference type="EMBL" id="ACV64217.1"/>
    </source>
</evidence>
<gene>
    <name evidence="5" type="ordered locus">Dtox_3498</name>
</gene>
<reference evidence="5 6" key="1">
    <citation type="journal article" date="2009" name="Stand. Genomic Sci.">
        <title>Complete genome sequence of Desulfotomaculum acetoxidans type strain (5575).</title>
        <authorList>
            <person name="Spring S."/>
            <person name="Lapidus A."/>
            <person name="Schroder M."/>
            <person name="Gleim D."/>
            <person name="Sims D."/>
            <person name="Meincke L."/>
            <person name="Glavina Del Rio T."/>
            <person name="Tice H."/>
            <person name="Copeland A."/>
            <person name="Cheng J.F."/>
            <person name="Lucas S."/>
            <person name="Chen F."/>
            <person name="Nolan M."/>
            <person name="Bruce D."/>
            <person name="Goodwin L."/>
            <person name="Pitluck S."/>
            <person name="Ivanova N."/>
            <person name="Mavromatis K."/>
            <person name="Mikhailova N."/>
            <person name="Pati A."/>
            <person name="Chen A."/>
            <person name="Palaniappan K."/>
            <person name="Land M."/>
            <person name="Hauser L."/>
            <person name="Chang Y.J."/>
            <person name="Jeffries C.D."/>
            <person name="Chain P."/>
            <person name="Saunders E."/>
            <person name="Brettin T."/>
            <person name="Detter J.C."/>
            <person name="Goker M."/>
            <person name="Bristow J."/>
            <person name="Eisen J.A."/>
            <person name="Markowitz V."/>
            <person name="Hugenholtz P."/>
            <person name="Kyrpides N.C."/>
            <person name="Klenk H.P."/>
            <person name="Han C."/>
        </authorList>
    </citation>
    <scope>NUCLEOTIDE SEQUENCE [LARGE SCALE GENOMIC DNA]</scope>
    <source>
        <strain evidence="6">ATCC 49208 / DSM 771 / VKM B-1644</strain>
    </source>
</reference>
<evidence type="ECO:0000256" key="3">
    <source>
        <dbReference type="SAM" id="SignalP"/>
    </source>
</evidence>
<feature type="chain" id="PRO_5002993803" evidence="3">
    <location>
        <begin position="24"/>
        <end position="457"/>
    </location>
</feature>
<dbReference type="eggNOG" id="COG2041">
    <property type="taxonomic scope" value="Bacteria"/>
</dbReference>
<dbReference type="InterPro" id="IPR001119">
    <property type="entry name" value="SLH_dom"/>
</dbReference>
<keyword evidence="3" id="KW-0732">Signal</keyword>
<sequence>MRKLIGLLSVPLICLLFMGIAFAESNETSVNLYTPASSQIYKPGDNVSISGKAQNIAQVSVLVRSAGGGMVYAAQPAVADGSFSTEFQLNDGAAAGQYTIRIGAEELAEPAEFTFMVSSSDSNNNNNSKTGGGGSSTLKAVTSTTGKATVTPSAGGTISLGSEAGVELPVGALKGSGAVEVTVQKVTNTFAAPAGFRLIGSVYEFSVGAENKYSFSKNVTIKFSFEPDEIGEGETPAIEYYNETLSQWVNLGGTVSGNTISVQVDHFTKFAVMAVKKEAGSVENPSITLTDIAGHWAFDNINKLVDMGCISGYPDGSFKPDSKITRAEFAAVLVKSFKLPLNDNKTFADTAGHWARKYIAAAAAYGVVNGYDAGTFGPDDLITREQMAVMIVKAAKPVPTAGEVSFADSDSISGWAREAIATAAQKGIIKGYTNNTVQPQGNATRAEAVTAIMNVNK</sequence>
<dbReference type="Pfam" id="PF00395">
    <property type="entry name" value="SLH"/>
    <property type="match status" value="3"/>
</dbReference>
<dbReference type="STRING" id="485916.Dtox_3498"/>
<feature type="signal peptide" evidence="3">
    <location>
        <begin position="1"/>
        <end position="23"/>
    </location>
</feature>
<evidence type="ECO:0000256" key="2">
    <source>
        <dbReference type="SAM" id="MobiDB-lite"/>
    </source>
</evidence>
<dbReference type="HOGENOM" id="CLU_036790_0_0_9"/>
<dbReference type="PROSITE" id="PS51272">
    <property type="entry name" value="SLH"/>
    <property type="match status" value="3"/>
</dbReference>
<dbReference type="KEGG" id="dae:Dtox_3498"/>
<accession>C8W6V8</accession>
<dbReference type="RefSeq" id="WP_015758907.1">
    <property type="nucleotide sequence ID" value="NC_013216.1"/>
</dbReference>
<feature type="compositionally biased region" description="Low complexity" evidence="2">
    <location>
        <begin position="118"/>
        <end position="129"/>
    </location>
</feature>
<keyword evidence="6" id="KW-1185">Reference proteome</keyword>
<dbReference type="EMBL" id="CP001720">
    <property type="protein sequence ID" value="ACV64217.1"/>
    <property type="molecule type" value="Genomic_DNA"/>
</dbReference>
<feature type="domain" description="SLH" evidence="4">
    <location>
        <begin position="284"/>
        <end position="340"/>
    </location>
</feature>
<evidence type="ECO:0000259" key="4">
    <source>
        <dbReference type="PROSITE" id="PS51272"/>
    </source>
</evidence>
<dbReference type="AlphaFoldDB" id="C8W6V8"/>
<evidence type="ECO:0000256" key="1">
    <source>
        <dbReference type="ARBA" id="ARBA00022737"/>
    </source>
</evidence>
<evidence type="ECO:0000313" key="6">
    <source>
        <dbReference type="Proteomes" id="UP000002217"/>
    </source>
</evidence>
<keyword evidence="1" id="KW-0677">Repeat</keyword>
<name>C8W6V8_DESAS</name>
<feature type="region of interest" description="Disordered" evidence="2">
    <location>
        <begin position="118"/>
        <end position="140"/>
    </location>
</feature>
<feature type="domain" description="SLH" evidence="4">
    <location>
        <begin position="342"/>
        <end position="405"/>
    </location>
</feature>
<proteinExistence type="predicted"/>
<feature type="domain" description="SLH" evidence="4">
    <location>
        <begin position="406"/>
        <end position="457"/>
    </location>
</feature>
<dbReference type="InterPro" id="IPR051465">
    <property type="entry name" value="Cell_Envelope_Struct_Comp"/>
</dbReference>
<protein>
    <submittedName>
        <fullName evidence="5">S-layer domain protein</fullName>
    </submittedName>
</protein>
<organism evidence="5 6">
    <name type="scientific">Desulfofarcimen acetoxidans (strain ATCC 49208 / DSM 771 / KCTC 5769 / VKM B-1644 / 5575)</name>
    <name type="common">Desulfotomaculum acetoxidans</name>
    <dbReference type="NCBI Taxonomy" id="485916"/>
    <lineage>
        <taxon>Bacteria</taxon>
        <taxon>Bacillati</taxon>
        <taxon>Bacillota</taxon>
        <taxon>Clostridia</taxon>
        <taxon>Eubacteriales</taxon>
        <taxon>Peptococcaceae</taxon>
        <taxon>Desulfofarcimen</taxon>
    </lineage>
</organism>
<dbReference type="PANTHER" id="PTHR43308:SF5">
    <property type="entry name" value="S-LAYER PROTEIN _ PEPTIDOGLYCAN ENDO-BETA-N-ACETYLGLUCOSAMINIDASE"/>
    <property type="match status" value="1"/>
</dbReference>
<dbReference type="PANTHER" id="PTHR43308">
    <property type="entry name" value="OUTER MEMBRANE PROTEIN ALPHA-RELATED"/>
    <property type="match status" value="1"/>
</dbReference>